<feature type="transmembrane region" description="Helical" evidence="6">
    <location>
        <begin position="419"/>
        <end position="437"/>
    </location>
</feature>
<dbReference type="SUPFAM" id="SSF56281">
    <property type="entry name" value="Metallo-hydrolase/oxidoreductase"/>
    <property type="match status" value="1"/>
</dbReference>
<dbReference type="Pfam" id="PF13567">
    <property type="entry name" value="DUF4131"/>
    <property type="match status" value="1"/>
</dbReference>
<feature type="transmembrane region" description="Helical" evidence="6">
    <location>
        <begin position="32"/>
        <end position="50"/>
    </location>
</feature>
<evidence type="ECO:0000256" key="6">
    <source>
        <dbReference type="SAM" id="Phobius"/>
    </source>
</evidence>
<organism evidence="10 11">
    <name type="scientific">Formosimonas limnophila</name>
    <dbReference type="NCBI Taxonomy" id="1384487"/>
    <lineage>
        <taxon>Bacteria</taxon>
        <taxon>Pseudomonadati</taxon>
        <taxon>Pseudomonadota</taxon>
        <taxon>Betaproteobacteria</taxon>
        <taxon>Burkholderiales</taxon>
        <taxon>Burkholderiaceae</taxon>
        <taxon>Formosimonas</taxon>
    </lineage>
</organism>
<feature type="transmembrane region" description="Helical" evidence="6">
    <location>
        <begin position="276"/>
        <end position="295"/>
    </location>
</feature>
<feature type="transmembrane region" description="Helical" evidence="6">
    <location>
        <begin position="449"/>
        <end position="476"/>
    </location>
</feature>
<dbReference type="Pfam" id="PF00753">
    <property type="entry name" value="Lactamase_B"/>
    <property type="match status" value="1"/>
</dbReference>
<accession>A0A8J3FZC9</accession>
<feature type="transmembrane region" description="Helical" evidence="6">
    <location>
        <begin position="375"/>
        <end position="399"/>
    </location>
</feature>
<feature type="transmembrane region" description="Helical" evidence="6">
    <location>
        <begin position="316"/>
        <end position="334"/>
    </location>
</feature>
<comment type="caution">
    <text evidence="10">The sequence shown here is derived from an EMBL/GenBank/DDBJ whole genome shotgun (WGS) entry which is preliminary data.</text>
</comment>
<keyword evidence="11" id="KW-1185">Reference proteome</keyword>
<feature type="domain" description="ComEC/Rec2-related protein" evidence="8">
    <location>
        <begin position="252"/>
        <end position="530"/>
    </location>
</feature>
<proteinExistence type="predicted"/>
<dbReference type="NCBIfam" id="TIGR00361">
    <property type="entry name" value="ComEC_Rec2"/>
    <property type="match status" value="1"/>
</dbReference>
<evidence type="ECO:0000313" key="10">
    <source>
        <dbReference type="EMBL" id="GHA67339.1"/>
    </source>
</evidence>
<evidence type="ECO:0000259" key="8">
    <source>
        <dbReference type="Pfam" id="PF03772"/>
    </source>
</evidence>
<reference evidence="10" key="2">
    <citation type="submission" date="2020-09" db="EMBL/GenBank/DDBJ databases">
        <authorList>
            <person name="Sun Q."/>
            <person name="Kim S."/>
        </authorList>
    </citation>
    <scope>NUCLEOTIDE SEQUENCE</scope>
    <source>
        <strain evidence="10">KCTC 32501</strain>
    </source>
</reference>
<dbReference type="NCBIfam" id="TIGR00360">
    <property type="entry name" value="ComEC_N-term"/>
    <property type="match status" value="1"/>
</dbReference>
<evidence type="ECO:0000313" key="11">
    <source>
        <dbReference type="Proteomes" id="UP000614287"/>
    </source>
</evidence>
<dbReference type="PANTHER" id="PTHR30619:SF1">
    <property type="entry name" value="RECOMBINATION PROTEIN 2"/>
    <property type="match status" value="1"/>
</dbReference>
<dbReference type="InterPro" id="IPR052159">
    <property type="entry name" value="Competence_DNA_uptake"/>
</dbReference>
<evidence type="ECO:0000256" key="1">
    <source>
        <dbReference type="ARBA" id="ARBA00004651"/>
    </source>
</evidence>
<feature type="transmembrane region" description="Helical" evidence="6">
    <location>
        <begin position="62"/>
        <end position="81"/>
    </location>
</feature>
<evidence type="ECO:0000259" key="9">
    <source>
        <dbReference type="Pfam" id="PF13567"/>
    </source>
</evidence>
<evidence type="ECO:0000256" key="3">
    <source>
        <dbReference type="ARBA" id="ARBA00022692"/>
    </source>
</evidence>
<dbReference type="InterPro" id="IPR035681">
    <property type="entry name" value="ComA-like_MBL"/>
</dbReference>
<dbReference type="EMBL" id="BMZG01000002">
    <property type="protein sequence ID" value="GHA67339.1"/>
    <property type="molecule type" value="Genomic_DNA"/>
</dbReference>
<feature type="transmembrane region" description="Helical" evidence="6">
    <location>
        <begin position="340"/>
        <end position="368"/>
    </location>
</feature>
<evidence type="ECO:0000256" key="4">
    <source>
        <dbReference type="ARBA" id="ARBA00022989"/>
    </source>
</evidence>
<keyword evidence="5 6" id="KW-0472">Membrane</keyword>
<dbReference type="Gene3D" id="3.60.15.10">
    <property type="entry name" value="Ribonuclease Z/Hydroxyacylglutathione hydrolase-like"/>
    <property type="match status" value="1"/>
</dbReference>
<dbReference type="GO" id="GO:0030420">
    <property type="term" value="P:establishment of competence for transformation"/>
    <property type="evidence" value="ECO:0007669"/>
    <property type="project" value="InterPro"/>
</dbReference>
<protein>
    <submittedName>
        <fullName evidence="10">DNA internalization-related competence protein ComEC/Rec2</fullName>
    </submittedName>
</protein>
<evidence type="ECO:0000256" key="5">
    <source>
        <dbReference type="ARBA" id="ARBA00023136"/>
    </source>
</evidence>
<evidence type="ECO:0000256" key="2">
    <source>
        <dbReference type="ARBA" id="ARBA00022475"/>
    </source>
</evidence>
<feature type="domain" description="Metallo-beta-lactamase" evidence="7">
    <location>
        <begin position="566"/>
        <end position="642"/>
    </location>
</feature>
<feature type="domain" description="DUF4131" evidence="9">
    <location>
        <begin position="38"/>
        <end position="202"/>
    </location>
</feature>
<keyword evidence="3 6" id="KW-0812">Transmembrane</keyword>
<dbReference type="Pfam" id="PF03772">
    <property type="entry name" value="Competence"/>
    <property type="match status" value="1"/>
</dbReference>
<keyword evidence="2" id="KW-1003">Cell membrane</keyword>
<dbReference type="InterPro" id="IPR004477">
    <property type="entry name" value="ComEC_N"/>
</dbReference>
<comment type="subcellular location">
    <subcellularLocation>
        <location evidence="1">Cell membrane</location>
        <topology evidence="1">Multi-pass membrane protein</topology>
    </subcellularLocation>
</comment>
<evidence type="ECO:0000259" key="7">
    <source>
        <dbReference type="Pfam" id="PF00753"/>
    </source>
</evidence>
<reference evidence="10" key="1">
    <citation type="journal article" date="2014" name="Int. J. Syst. Evol. Microbiol.">
        <title>Complete genome sequence of Corynebacterium casei LMG S-19264T (=DSM 44701T), isolated from a smear-ripened cheese.</title>
        <authorList>
            <consortium name="US DOE Joint Genome Institute (JGI-PGF)"/>
            <person name="Walter F."/>
            <person name="Albersmeier A."/>
            <person name="Kalinowski J."/>
            <person name="Ruckert C."/>
        </authorList>
    </citation>
    <scope>NUCLEOTIDE SEQUENCE</scope>
    <source>
        <strain evidence="10">KCTC 32501</strain>
    </source>
</reference>
<dbReference type="RefSeq" id="WP_189491051.1">
    <property type="nucleotide sequence ID" value="NZ_BMZG01000002.1"/>
</dbReference>
<dbReference type="CDD" id="cd07731">
    <property type="entry name" value="ComA-like_MBL-fold"/>
    <property type="match status" value="1"/>
</dbReference>
<feature type="transmembrane region" description="Helical" evidence="6">
    <location>
        <begin position="7"/>
        <end position="26"/>
    </location>
</feature>
<keyword evidence="4 6" id="KW-1133">Transmembrane helix</keyword>
<dbReference type="Proteomes" id="UP000614287">
    <property type="component" value="Unassembled WGS sequence"/>
</dbReference>
<dbReference type="InterPro" id="IPR004797">
    <property type="entry name" value="Competence_ComEC/Rec2"/>
</dbReference>
<dbReference type="PROSITE" id="PS51257">
    <property type="entry name" value="PROKAR_LIPOPROTEIN"/>
    <property type="match status" value="1"/>
</dbReference>
<dbReference type="InterPro" id="IPR036866">
    <property type="entry name" value="RibonucZ/Hydroxyglut_hydro"/>
</dbReference>
<gene>
    <name evidence="10" type="primary">comA</name>
    <name evidence="10" type="ORF">GCM10009007_04930</name>
</gene>
<dbReference type="PANTHER" id="PTHR30619">
    <property type="entry name" value="DNA INTERNALIZATION/COMPETENCE PROTEIN COMEC/REC2"/>
    <property type="match status" value="1"/>
</dbReference>
<feature type="transmembrane region" description="Helical" evidence="6">
    <location>
        <begin position="509"/>
        <end position="527"/>
    </location>
</feature>
<dbReference type="GO" id="GO:0005886">
    <property type="term" value="C:plasma membrane"/>
    <property type="evidence" value="ECO:0007669"/>
    <property type="project" value="UniProtKB-SubCell"/>
</dbReference>
<sequence length="840" mass="94391">MQPRGQYGLLLWTILGIGCLTWLHHWTFVLPYVREGLMVCCGLSLALVLAKRWRLANPRLTRLIFGLFGLTSLLFYSQIMVQERLTQTVPQAWLHETFVVQGEIVDLPVRTPFGVRFLFRPSEQQADERLQSVAQSGSLPRLVSLSWYDDDLPSEKLRLGQVWRVPISMRVPHASLNSGGFDQEKSWWAQGVRAIATVRVNERTELIQRPQLIEQKNGVWYGLQNWRAGALAKIDGMLPHDEMDSVAVFKALTLGDQSDISASSWQLFQRTGVTHLVSISGVHITMLAALVMWLVQRLWRRSVWLCAWMPSIYAGQWLGVLVALLYSLVAGWALPAQRTVLMLFLWLVLTRLGIAVSAVRVLCLALLVAVVSDPFCVLTLSFWLSFGAVAWLVLAFSMWSEDFERMTNVSWRMRWRRVVGGQVATGMALLPMSVYFFQQAPLFGVLINLVAIPLVSAVVTPLLLLSVLSLMLFGWASSLLWANDFLRWCLSALTWLNDRLPEAMWKADLNWWQALLLVGFGVLLVNVWRRGWRVVAAAAMAVIVFGLSMMPKERVPYGQVFVHVLDVGQGSAVVLRMNDEVWVYDAGPRYGSDSDAGLRVLLPFLRDARIDVIDKLILSHDDADHTGGASSLTKAMRVREVVSSIGRDRLQTLGVLADGYVFCQVKQNWHVSGVDLIMLNPEERLRESALASDNQKSCVLRVEAAAQGQWRSFVLAGDIDALQEARLVVLPTGGVRRWPTDVALMSHHGSNHSSSAPWLEAIQPKIAIAQAGFMSQFVHPHPWVVARYHDMGAQVINTAQGGEIRFCLGCPSAGLRQYRQTQPYLWRDMSNAQQVLRKNN</sequence>
<dbReference type="AlphaFoldDB" id="A0A8J3FZC9"/>
<name>A0A8J3FZC9_9BURK</name>
<feature type="transmembrane region" description="Helical" evidence="6">
    <location>
        <begin position="534"/>
        <end position="551"/>
    </location>
</feature>
<dbReference type="InterPro" id="IPR025405">
    <property type="entry name" value="DUF4131"/>
</dbReference>
<dbReference type="InterPro" id="IPR001279">
    <property type="entry name" value="Metallo-B-lactamas"/>
</dbReference>